<dbReference type="Gramene" id="XM_028336224.1">
    <property type="protein sequence ID" value="XP_028192025.1"/>
    <property type="gene ID" value="LOC114377620"/>
</dbReference>
<dbReference type="FunFam" id="1.25.40.10:FF:000439">
    <property type="entry name" value="Pentatricopeptide repeat-containing protein mitochondrial"/>
    <property type="match status" value="1"/>
</dbReference>
<feature type="repeat" description="PPR" evidence="2">
    <location>
        <begin position="121"/>
        <end position="151"/>
    </location>
</feature>
<dbReference type="Pfam" id="PF01535">
    <property type="entry name" value="PPR"/>
    <property type="match status" value="2"/>
</dbReference>
<dbReference type="PROSITE" id="PS51375">
    <property type="entry name" value="PPR"/>
    <property type="match status" value="6"/>
</dbReference>
<dbReference type="InterPro" id="IPR011990">
    <property type="entry name" value="TPR-like_helical_dom_sf"/>
</dbReference>
<evidence type="ECO:0000313" key="3">
    <source>
        <dbReference type="EMBL" id="RZB80355.1"/>
    </source>
</evidence>
<dbReference type="InterPro" id="IPR046848">
    <property type="entry name" value="E_motif"/>
</dbReference>
<comment type="caution">
    <text evidence="3">The sequence shown here is derived from an EMBL/GenBank/DDBJ whole genome shotgun (WGS) entry which is preliminary data.</text>
</comment>
<dbReference type="FunFam" id="1.25.40.10:FF:000382">
    <property type="entry name" value="Pentatricopeptide repeat-containing protein"/>
    <property type="match status" value="1"/>
</dbReference>
<reference evidence="3 4" key="1">
    <citation type="submission" date="2018-09" db="EMBL/GenBank/DDBJ databases">
        <title>A high-quality reference genome of wild soybean provides a powerful tool to mine soybean genomes.</title>
        <authorList>
            <person name="Xie M."/>
            <person name="Chung C.Y.L."/>
            <person name="Li M.-W."/>
            <person name="Wong F.-L."/>
            <person name="Chan T.-F."/>
            <person name="Lam H.-M."/>
        </authorList>
    </citation>
    <scope>NUCLEOTIDE SEQUENCE [LARGE SCALE GENOMIC DNA]</scope>
    <source>
        <strain evidence="4">cv. W05</strain>
        <tissue evidence="3">Hypocotyl of etiolated seedlings</tissue>
    </source>
</reference>
<keyword evidence="1" id="KW-0677">Repeat</keyword>
<dbReference type="GO" id="GO:0003723">
    <property type="term" value="F:RNA binding"/>
    <property type="evidence" value="ECO:0007669"/>
    <property type="project" value="InterPro"/>
</dbReference>
<feature type="repeat" description="PPR" evidence="2">
    <location>
        <begin position="254"/>
        <end position="288"/>
    </location>
</feature>
<dbReference type="Gene3D" id="1.25.40.10">
    <property type="entry name" value="Tetratricopeptide repeat domain"/>
    <property type="match status" value="4"/>
</dbReference>
<feature type="repeat" description="PPR" evidence="2">
    <location>
        <begin position="319"/>
        <end position="349"/>
    </location>
</feature>
<dbReference type="GO" id="GO:0009451">
    <property type="term" value="P:RNA modification"/>
    <property type="evidence" value="ECO:0007669"/>
    <property type="project" value="InterPro"/>
</dbReference>
<dbReference type="Proteomes" id="UP000289340">
    <property type="component" value="Chromosome 11"/>
</dbReference>
<dbReference type="AlphaFoldDB" id="A0A445I2S8"/>
<dbReference type="FunFam" id="1.25.40.10:FF:000877">
    <property type="entry name" value="Pentatricopeptide repeat-containing protein mitochondrial"/>
    <property type="match status" value="1"/>
</dbReference>
<dbReference type="Gramene" id="XM_028336225.1">
    <property type="protein sequence ID" value="XP_028192026.1"/>
    <property type="gene ID" value="LOC114377620"/>
</dbReference>
<name>A0A445I2S8_GLYSO</name>
<dbReference type="PANTHER" id="PTHR47926">
    <property type="entry name" value="PENTATRICOPEPTIDE REPEAT-CONTAINING PROTEIN"/>
    <property type="match status" value="1"/>
</dbReference>
<dbReference type="PANTHER" id="PTHR47926:SF347">
    <property type="entry name" value="PENTATRICOPEPTIDE REPEAT-CONTAINING PROTEIN"/>
    <property type="match status" value="1"/>
</dbReference>
<proteinExistence type="predicted"/>
<dbReference type="Pfam" id="PF20431">
    <property type="entry name" value="E_motif"/>
    <property type="match status" value="1"/>
</dbReference>
<dbReference type="SUPFAM" id="SSF48452">
    <property type="entry name" value="TPR-like"/>
    <property type="match status" value="1"/>
</dbReference>
<protein>
    <submittedName>
        <fullName evidence="3">Pentatricopeptide repeat-containing protein, mitochondrial</fullName>
    </submittedName>
</protein>
<organism evidence="3 4">
    <name type="scientific">Glycine soja</name>
    <name type="common">Wild soybean</name>
    <dbReference type="NCBI Taxonomy" id="3848"/>
    <lineage>
        <taxon>Eukaryota</taxon>
        <taxon>Viridiplantae</taxon>
        <taxon>Streptophyta</taxon>
        <taxon>Embryophyta</taxon>
        <taxon>Tracheophyta</taxon>
        <taxon>Spermatophyta</taxon>
        <taxon>Magnoliopsida</taxon>
        <taxon>eudicotyledons</taxon>
        <taxon>Gunneridae</taxon>
        <taxon>Pentapetalae</taxon>
        <taxon>rosids</taxon>
        <taxon>fabids</taxon>
        <taxon>Fabales</taxon>
        <taxon>Fabaceae</taxon>
        <taxon>Papilionoideae</taxon>
        <taxon>50 kb inversion clade</taxon>
        <taxon>NPAAA clade</taxon>
        <taxon>indigoferoid/millettioid clade</taxon>
        <taxon>Phaseoleae</taxon>
        <taxon>Glycine</taxon>
        <taxon>Glycine subgen. Soja</taxon>
    </lineage>
</organism>
<dbReference type="NCBIfam" id="TIGR00756">
    <property type="entry name" value="PPR"/>
    <property type="match status" value="7"/>
</dbReference>
<accession>A0A445I2S8</accession>
<keyword evidence="4" id="KW-1185">Reference proteome</keyword>
<evidence type="ECO:0000313" key="4">
    <source>
        <dbReference type="Proteomes" id="UP000289340"/>
    </source>
</evidence>
<dbReference type="InterPro" id="IPR046960">
    <property type="entry name" value="PPR_At4g14850-like_plant"/>
</dbReference>
<dbReference type="Pfam" id="PF13041">
    <property type="entry name" value="PPR_2"/>
    <property type="match status" value="2"/>
</dbReference>
<sequence length="547" mass="60615">MFVRSLTAKLKQKTSKTSNLNYVPFLIDILNHSFTNSSLSHVHFPSDISQTNSLIASYVRRGDPVSALTLFHSLRRRAHSDVVADAYTFTSILRASSLLRVSGQFGTQVHAQMLKTGADSGTVAKTALLDMYSKCGSLDEATKVFDEMRHRDVVAWNALLSCFLRCDRPVEAFGVLREMGRENVELSEFTLCSALKSCASLKALELGRQVHGLVVCMGRDLVVLSTALVDFYTSVGCVDDALKVFYSLKGCWKDDMMYNSMVSGCVRSRRYDEAFRVMGFVRPNAIALTSALVGCSENLDLWAGKQIHCVAVRWGFTFDTQLCNALLDMYAKCGRISQALSVFDGICEKDVISWTCMIDAYGRNGQGREAVEVFREMREVGSKVLPNSVTFLSVLSACGHSGLVEEGKNCFKLLREKYGLQPDPEHYACYIDILGRAGNIEEVWSAYHNMVVQGTRPTAGVWVALLNACSLNQDVERGELAAKHLLQLEPNKASNIVLVSNFYAAIDRWDCVEELRSIMRTKGLAKEAGNSWINVPGFNRHAISLSA</sequence>
<feature type="repeat" description="PPR" evidence="2">
    <location>
        <begin position="350"/>
        <end position="384"/>
    </location>
</feature>
<dbReference type="Gramene" id="XM_028336223.1">
    <property type="protein sequence ID" value="XP_028192024.1"/>
    <property type="gene ID" value="LOC114377620"/>
</dbReference>
<dbReference type="InterPro" id="IPR002885">
    <property type="entry name" value="PPR_rpt"/>
</dbReference>
<evidence type="ECO:0000256" key="2">
    <source>
        <dbReference type="PROSITE-ProRule" id="PRU00708"/>
    </source>
</evidence>
<feature type="repeat" description="PPR" evidence="2">
    <location>
        <begin position="152"/>
        <end position="186"/>
    </location>
</feature>
<evidence type="ECO:0000256" key="1">
    <source>
        <dbReference type="ARBA" id="ARBA00022737"/>
    </source>
</evidence>
<dbReference type="EMBL" id="QZWG01000011">
    <property type="protein sequence ID" value="RZB80355.1"/>
    <property type="molecule type" value="Genomic_DNA"/>
</dbReference>
<gene>
    <name evidence="3" type="ORF">D0Y65_030192</name>
</gene>
<feature type="repeat" description="PPR" evidence="2">
    <location>
        <begin position="423"/>
        <end position="457"/>
    </location>
</feature>